<evidence type="ECO:0000313" key="2">
    <source>
        <dbReference type="EMBL" id="OXM66868.1"/>
    </source>
</evidence>
<comment type="caution">
    <text evidence="2">The sequence shown here is derived from an EMBL/GenBank/DDBJ whole genome shotgun (WGS) entry which is preliminary data.</text>
</comment>
<name>A0A229T6P9_9PSEU</name>
<accession>A0A229T6P9</accession>
<feature type="transmembrane region" description="Helical" evidence="1">
    <location>
        <begin position="31"/>
        <end position="49"/>
    </location>
</feature>
<gene>
    <name evidence="2" type="ORF">CF165_19005</name>
</gene>
<dbReference type="RefSeq" id="WP_093948873.1">
    <property type="nucleotide sequence ID" value="NZ_NMUL01000016.1"/>
</dbReference>
<organism evidence="2 3">
    <name type="scientific">Amycolatopsis vastitatis</name>
    <dbReference type="NCBI Taxonomy" id="1905142"/>
    <lineage>
        <taxon>Bacteria</taxon>
        <taxon>Bacillati</taxon>
        <taxon>Actinomycetota</taxon>
        <taxon>Actinomycetes</taxon>
        <taxon>Pseudonocardiales</taxon>
        <taxon>Pseudonocardiaceae</taxon>
        <taxon>Amycolatopsis</taxon>
    </lineage>
</organism>
<dbReference type="OrthoDB" id="3676177at2"/>
<evidence type="ECO:0000256" key="1">
    <source>
        <dbReference type="SAM" id="Phobius"/>
    </source>
</evidence>
<keyword evidence="1" id="KW-0812">Transmembrane</keyword>
<keyword evidence="1" id="KW-1133">Transmembrane helix</keyword>
<protein>
    <submittedName>
        <fullName evidence="2">Uncharacterized protein</fullName>
    </submittedName>
</protein>
<proteinExistence type="predicted"/>
<reference evidence="3" key="1">
    <citation type="submission" date="2017-07" db="EMBL/GenBank/DDBJ databases">
        <title>Comparative genome mining reveals phylogenetic distribution patterns of secondary metabolites in Amycolatopsis.</title>
        <authorList>
            <person name="Adamek M."/>
            <person name="Alanjary M."/>
            <person name="Sales-Ortells H."/>
            <person name="Goodfellow M."/>
            <person name="Bull A.T."/>
            <person name="Kalinowski J."/>
            <person name="Ziemert N."/>
        </authorList>
    </citation>
    <scope>NUCLEOTIDE SEQUENCE [LARGE SCALE GENOMIC DNA]</scope>
    <source>
        <strain evidence="3">H5</strain>
    </source>
</reference>
<keyword evidence="1" id="KW-0472">Membrane</keyword>
<sequence length="304" mass="33995">MGAGSDLRRIVSRRLAPLFADLEDHVFRYGYFRMLGGALASLGTVGLLGQVLGLAWLRVTFATAAVGLFVLVSALSFAGTQRLRGKLKHIEGLLHTYADQTHSSSPLSVREWRQEVTIEENGDAFFRRDLVLDAASNGTLRYVTVNLVYYGTTRLTNRDRRRVRCHAYHAGEDDVDQRTRANGTSVWTFSADGKPKLDIYIHLGTVVQDGDLITVEWDWPGYSADLVNGTAPETFDVLFTKEVGKFEHRVVFRNIRSPAAFKVRNQGAQNLRKRRLGQDVVVEFSAEAPALHTRMGFIADYSQS</sequence>
<evidence type="ECO:0000313" key="3">
    <source>
        <dbReference type="Proteomes" id="UP000215199"/>
    </source>
</evidence>
<dbReference type="AlphaFoldDB" id="A0A229T6P9"/>
<feature type="transmembrane region" description="Helical" evidence="1">
    <location>
        <begin position="55"/>
        <end position="78"/>
    </location>
</feature>
<dbReference type="EMBL" id="NMUL01000016">
    <property type="protein sequence ID" value="OXM66868.1"/>
    <property type="molecule type" value="Genomic_DNA"/>
</dbReference>
<dbReference type="Proteomes" id="UP000215199">
    <property type="component" value="Unassembled WGS sequence"/>
</dbReference>
<keyword evidence="3" id="KW-1185">Reference proteome</keyword>